<name>A0A914YL20_9BILA</name>
<organism evidence="1 2">
    <name type="scientific">Panagrolaimus superbus</name>
    <dbReference type="NCBI Taxonomy" id="310955"/>
    <lineage>
        <taxon>Eukaryota</taxon>
        <taxon>Metazoa</taxon>
        <taxon>Ecdysozoa</taxon>
        <taxon>Nematoda</taxon>
        <taxon>Chromadorea</taxon>
        <taxon>Rhabditida</taxon>
        <taxon>Tylenchina</taxon>
        <taxon>Panagrolaimomorpha</taxon>
        <taxon>Panagrolaimoidea</taxon>
        <taxon>Panagrolaimidae</taxon>
        <taxon>Panagrolaimus</taxon>
    </lineage>
</organism>
<proteinExistence type="predicted"/>
<accession>A0A914YL20</accession>
<keyword evidence="1" id="KW-1185">Reference proteome</keyword>
<evidence type="ECO:0000313" key="1">
    <source>
        <dbReference type="Proteomes" id="UP000887577"/>
    </source>
</evidence>
<sequence length="105" mass="12009">MLELTTVPAYKASAKVFAAIATDGKFKCHIHFGRADATLEYKQFDVVFLQKISSTFAKPMREIYGTNDDPQRIFTITSPFQALVLKDQEFAEYDDLKDLIFPSYE</sequence>
<evidence type="ECO:0000313" key="2">
    <source>
        <dbReference type="WBParaSite" id="PSU_v2.g19578.t1"/>
    </source>
</evidence>
<dbReference type="WBParaSite" id="PSU_v2.g19578.t1">
    <property type="protein sequence ID" value="PSU_v2.g19578.t1"/>
    <property type="gene ID" value="PSU_v2.g19578"/>
</dbReference>
<dbReference type="Proteomes" id="UP000887577">
    <property type="component" value="Unplaced"/>
</dbReference>
<reference evidence="2" key="1">
    <citation type="submission" date="2022-11" db="UniProtKB">
        <authorList>
            <consortium name="WormBaseParasite"/>
        </authorList>
    </citation>
    <scope>IDENTIFICATION</scope>
</reference>
<protein>
    <submittedName>
        <fullName evidence="2">Uncharacterized protein</fullName>
    </submittedName>
</protein>
<dbReference type="AlphaFoldDB" id="A0A914YL20"/>